<dbReference type="AlphaFoldDB" id="A0A7S0D4Y1"/>
<keyword evidence="1" id="KW-1133">Transmembrane helix</keyword>
<reference evidence="2" key="1">
    <citation type="submission" date="2021-01" db="EMBL/GenBank/DDBJ databases">
        <authorList>
            <person name="Corre E."/>
            <person name="Pelletier E."/>
            <person name="Niang G."/>
            <person name="Scheremetjew M."/>
            <person name="Finn R."/>
            <person name="Kale V."/>
            <person name="Holt S."/>
            <person name="Cochrane G."/>
            <person name="Meng A."/>
            <person name="Brown T."/>
            <person name="Cohen L."/>
        </authorList>
    </citation>
    <scope>NUCLEOTIDE SEQUENCE</scope>
    <source>
        <strain evidence="2">CCMP2058</strain>
    </source>
</reference>
<keyword evidence="1" id="KW-0472">Membrane</keyword>
<evidence type="ECO:0000256" key="1">
    <source>
        <dbReference type="SAM" id="Phobius"/>
    </source>
</evidence>
<feature type="transmembrane region" description="Helical" evidence="1">
    <location>
        <begin position="20"/>
        <end position="38"/>
    </location>
</feature>
<dbReference type="EMBL" id="HBEM01009131">
    <property type="protein sequence ID" value="CAD8441634.1"/>
    <property type="molecule type" value="Transcribed_RNA"/>
</dbReference>
<accession>A0A7S0D4Y1</accession>
<evidence type="ECO:0000313" key="2">
    <source>
        <dbReference type="EMBL" id="CAD8441634.1"/>
    </source>
</evidence>
<gene>
    <name evidence="2" type="ORF">LAMO00422_LOCUS6377</name>
</gene>
<keyword evidence="1" id="KW-0812">Transmembrane</keyword>
<organism evidence="2">
    <name type="scientific">Amorphochlora amoebiformis</name>
    <dbReference type="NCBI Taxonomy" id="1561963"/>
    <lineage>
        <taxon>Eukaryota</taxon>
        <taxon>Sar</taxon>
        <taxon>Rhizaria</taxon>
        <taxon>Cercozoa</taxon>
        <taxon>Chlorarachniophyceae</taxon>
        <taxon>Amorphochlora</taxon>
    </lineage>
</organism>
<proteinExistence type="predicted"/>
<name>A0A7S0D4Y1_9EUKA</name>
<sequence>MGSRDAIVDVTTDTLMPVPSPLAVTALFILSLISLSILQTSIAKEHKEHVTQEREHITKEELKCAHMDQLRVLRGEEENRVSHVCPEMEFRNMTSIGRRRKRKCSLCKLRVAILIVGHFYDAFKDGSRVCPIVNFVRTCRKLTKKCDVFIHTWQSSVPNTKSYRIAHKEDPNREITETKTEGFLQYHRACSWLNCTELVVEKQEISNLDINREWLNSGVSYEGHKMNAYSLYKLNHIRKLHNARFKTSHNIVVKIRPDYYRTNHGGVMPAKGFQKCFSTVSSGKIYGIRIYNTTPKTHIKQHSNPPARSNFTDFFPGGSYPRKMSDGQVMRPWDGNSGDNFFYAKEKEFDKIVSLYYEDYGGLTSQTARWNRMNPEALLGSVVERLKIIPDVCG</sequence>
<protein>
    <submittedName>
        <fullName evidence="2">Uncharacterized protein</fullName>
    </submittedName>
</protein>